<dbReference type="Proteomes" id="UP000019149">
    <property type="component" value="Unassembled WGS sequence"/>
</dbReference>
<reference evidence="1 2" key="1">
    <citation type="journal article" date="2013" name="Nat. Genet.">
        <title>The genome of the hydatid tapeworm Echinococcus granulosus.</title>
        <authorList>
            <person name="Zheng H."/>
            <person name="Zhang W."/>
            <person name="Zhang L."/>
            <person name="Zhang Z."/>
            <person name="Li J."/>
            <person name="Lu G."/>
            <person name="Zhu Y."/>
            <person name="Wang Y."/>
            <person name="Huang Y."/>
            <person name="Liu J."/>
            <person name="Kang H."/>
            <person name="Chen J."/>
            <person name="Wang L."/>
            <person name="Chen A."/>
            <person name="Yu S."/>
            <person name="Gao Z."/>
            <person name="Jin L."/>
            <person name="Gu W."/>
            <person name="Wang Z."/>
            <person name="Zhao L."/>
            <person name="Shi B."/>
            <person name="Wen H."/>
            <person name="Lin R."/>
            <person name="Jones M.K."/>
            <person name="Brejova B."/>
            <person name="Vinar T."/>
            <person name="Zhao G."/>
            <person name="McManus D.P."/>
            <person name="Chen Z."/>
            <person name="Zhou Y."/>
            <person name="Wang S."/>
        </authorList>
    </citation>
    <scope>NUCLEOTIDE SEQUENCE [LARGE SCALE GENOMIC DNA]</scope>
</reference>
<comment type="caution">
    <text evidence="1">The sequence shown here is derived from an EMBL/GenBank/DDBJ whole genome shotgun (WGS) entry which is preliminary data.</text>
</comment>
<dbReference type="CTD" id="36345390"/>
<proteinExistence type="predicted"/>
<name>W6UAJ8_ECHGR</name>
<gene>
    <name evidence="1" type="ORF">EGR_09675</name>
</gene>
<organism evidence="1 2">
    <name type="scientific">Echinococcus granulosus</name>
    <name type="common">Hydatid tapeworm</name>
    <dbReference type="NCBI Taxonomy" id="6210"/>
    <lineage>
        <taxon>Eukaryota</taxon>
        <taxon>Metazoa</taxon>
        <taxon>Spiralia</taxon>
        <taxon>Lophotrochozoa</taxon>
        <taxon>Platyhelminthes</taxon>
        <taxon>Cestoda</taxon>
        <taxon>Eucestoda</taxon>
        <taxon>Cyclophyllidea</taxon>
        <taxon>Taeniidae</taxon>
        <taxon>Echinococcus</taxon>
        <taxon>Echinococcus granulosus group</taxon>
    </lineage>
</organism>
<dbReference type="KEGG" id="egl:EGR_09675"/>
<dbReference type="EMBL" id="APAU02000160">
    <property type="protein sequence ID" value="EUB55467.1"/>
    <property type="molecule type" value="Genomic_DNA"/>
</dbReference>
<dbReference type="RefSeq" id="XP_024346663.1">
    <property type="nucleotide sequence ID" value="XM_024498924.1"/>
</dbReference>
<evidence type="ECO:0000313" key="2">
    <source>
        <dbReference type="Proteomes" id="UP000019149"/>
    </source>
</evidence>
<evidence type="ECO:0000313" key="1">
    <source>
        <dbReference type="EMBL" id="EUB55467.1"/>
    </source>
</evidence>
<sequence length="98" mass="11429">MARTVLSQCIHSSPKEKKTYLKYLRGKIFSFEKNQYVQDFTTTESGDNPRRFPQINSNSSQALPCIHFPLSENILIDKTMAFLRHKNSINKTTNMRDM</sequence>
<dbReference type="GeneID" id="36345390"/>
<keyword evidence="2" id="KW-1185">Reference proteome</keyword>
<protein>
    <submittedName>
        <fullName evidence="1">Uncharacterized protein</fullName>
    </submittedName>
</protein>
<accession>W6UAJ8</accession>
<dbReference type="AlphaFoldDB" id="W6UAJ8"/>